<comment type="caution">
    <text evidence="2">The sequence shown here is derived from an EMBL/GenBank/DDBJ whole genome shotgun (WGS) entry which is preliminary data.</text>
</comment>
<evidence type="ECO:0000313" key="3">
    <source>
        <dbReference type="Proteomes" id="UP001212997"/>
    </source>
</evidence>
<dbReference type="EMBL" id="JANAWD010000181">
    <property type="protein sequence ID" value="KAJ3484646.1"/>
    <property type="molecule type" value="Genomic_DNA"/>
</dbReference>
<evidence type="ECO:0008006" key="4">
    <source>
        <dbReference type="Google" id="ProtNLM"/>
    </source>
</evidence>
<accession>A0AAD5V2S3</accession>
<keyword evidence="3" id="KW-1185">Reference proteome</keyword>
<reference evidence="2" key="1">
    <citation type="submission" date="2022-07" db="EMBL/GenBank/DDBJ databases">
        <title>Genome Sequence of Physisporinus lineatus.</title>
        <authorList>
            <person name="Buettner E."/>
        </authorList>
    </citation>
    <scope>NUCLEOTIDE SEQUENCE</scope>
    <source>
        <strain evidence="2">VT162</strain>
    </source>
</reference>
<evidence type="ECO:0000313" key="2">
    <source>
        <dbReference type="EMBL" id="KAJ3484646.1"/>
    </source>
</evidence>
<protein>
    <recommendedName>
        <fullName evidence="4">Prolyl 4-hydroxylase alpha subunit Fe(2+) 2OG dioxygenase domain-containing protein</fullName>
    </recommendedName>
</protein>
<feature type="region of interest" description="Disordered" evidence="1">
    <location>
        <begin position="1"/>
        <end position="50"/>
    </location>
</feature>
<name>A0AAD5V2S3_9APHY</name>
<evidence type="ECO:0000256" key="1">
    <source>
        <dbReference type="SAM" id="MobiDB-lite"/>
    </source>
</evidence>
<dbReference type="Proteomes" id="UP001212997">
    <property type="component" value="Unassembled WGS sequence"/>
</dbReference>
<organism evidence="2 3">
    <name type="scientific">Meripilus lineatus</name>
    <dbReference type="NCBI Taxonomy" id="2056292"/>
    <lineage>
        <taxon>Eukaryota</taxon>
        <taxon>Fungi</taxon>
        <taxon>Dikarya</taxon>
        <taxon>Basidiomycota</taxon>
        <taxon>Agaricomycotina</taxon>
        <taxon>Agaricomycetes</taxon>
        <taxon>Polyporales</taxon>
        <taxon>Meripilaceae</taxon>
        <taxon>Meripilus</taxon>
    </lineage>
</organism>
<gene>
    <name evidence="2" type="ORF">NLI96_g5505</name>
</gene>
<dbReference type="AlphaFoldDB" id="A0AAD5V2S3"/>
<feature type="compositionally biased region" description="Low complexity" evidence="1">
    <location>
        <begin position="1"/>
        <end position="14"/>
    </location>
</feature>
<proteinExistence type="predicted"/>
<sequence length="475" mass="51704">MSTISSTSSSSRSSDGLPFQRAMSEFEVDQRRNISHSSPQKTRRRTGPVDYNTENAYRANVARLNASKSRPFTVAGRIPFDPATLVLFFRSKSGITHSLDFPIDVDYDLPPSLEVLIEACRPQSVSGLEEFSTHESVFYPHNLPVTTSLELANHPILDAIRNTLFPTLPPGRYLTAIRDKLEIWVKGRGMKPPPRSNDGRVATVSVTLPVRYRGGTLVVRNKAGIEEKFSGRGGRSADMEWVAYTADCEHEIEPISKGCRMSISYALFIRDFGPSGSMPDPLITPSDHFLNLVSPILAISRGRRIGFYLTGEYGVNPGEVLAESLVPNLKGGDALLYHALKVFKLTPELRWTSGGYMWPVDQVIDLRNGDDPALRSPFSVLNGKGSVGSAGSVGSLGSPPRRAALATVSESGDSPQVDLRTLVVKGGGVPVCDTDIYVLPDQGSTGPITREKVPYANQCDLKVMVVSVLLVAFVP</sequence>